<dbReference type="SUPFAM" id="SSF53613">
    <property type="entry name" value="Ribokinase-like"/>
    <property type="match status" value="1"/>
</dbReference>
<dbReference type="InterPro" id="IPR002173">
    <property type="entry name" value="Carboh/pur_kinase_PfkB_CS"/>
</dbReference>
<evidence type="ECO:0000313" key="4">
    <source>
        <dbReference type="EMBL" id="OGM98751.1"/>
    </source>
</evidence>
<dbReference type="Gene3D" id="3.40.1190.20">
    <property type="match status" value="1"/>
</dbReference>
<evidence type="ECO:0000256" key="2">
    <source>
        <dbReference type="ARBA" id="ARBA00022777"/>
    </source>
</evidence>
<accession>A0A1F8ECW4</accession>
<dbReference type="GO" id="GO:0016301">
    <property type="term" value="F:kinase activity"/>
    <property type="evidence" value="ECO:0007669"/>
    <property type="project" value="UniProtKB-KW"/>
</dbReference>
<dbReference type="PROSITE" id="PS00583">
    <property type="entry name" value="PFKB_KINASES_1"/>
    <property type="match status" value="1"/>
</dbReference>
<keyword evidence="2" id="KW-0418">Kinase</keyword>
<evidence type="ECO:0000259" key="3">
    <source>
        <dbReference type="Pfam" id="PF00294"/>
    </source>
</evidence>
<reference evidence="4 5" key="1">
    <citation type="journal article" date="2016" name="Nat. Commun.">
        <title>Thousands of microbial genomes shed light on interconnected biogeochemical processes in an aquifer system.</title>
        <authorList>
            <person name="Anantharaman K."/>
            <person name="Brown C.T."/>
            <person name="Hug L.A."/>
            <person name="Sharon I."/>
            <person name="Castelle C.J."/>
            <person name="Probst A.J."/>
            <person name="Thomas B.C."/>
            <person name="Singh A."/>
            <person name="Wilkins M.J."/>
            <person name="Karaoz U."/>
            <person name="Brodie E.L."/>
            <person name="Williams K.H."/>
            <person name="Hubbard S.S."/>
            <person name="Banfield J.F."/>
        </authorList>
    </citation>
    <scope>NUCLEOTIDE SEQUENCE [LARGE SCALE GENOMIC DNA]</scope>
</reference>
<dbReference type="AlphaFoldDB" id="A0A1F8ECW4"/>
<proteinExistence type="predicted"/>
<dbReference type="EMBL" id="MGJB01000009">
    <property type="protein sequence ID" value="OGM98751.1"/>
    <property type="molecule type" value="Genomic_DNA"/>
</dbReference>
<feature type="domain" description="Carbohydrate kinase PfkB" evidence="3">
    <location>
        <begin position="3"/>
        <end position="306"/>
    </location>
</feature>
<dbReference type="PANTHER" id="PTHR10584:SF166">
    <property type="entry name" value="RIBOKINASE"/>
    <property type="match status" value="1"/>
</dbReference>
<protein>
    <recommendedName>
        <fullName evidence="3">Carbohydrate kinase PfkB domain-containing protein</fullName>
    </recommendedName>
</protein>
<organism evidence="4 5">
    <name type="scientific">Candidatus Yanofskybacteria bacterium RIFCSPHIGHO2_01_FULL_41_26</name>
    <dbReference type="NCBI Taxonomy" id="1802661"/>
    <lineage>
        <taxon>Bacteria</taxon>
        <taxon>Candidatus Yanofskyibacteriota</taxon>
    </lineage>
</organism>
<comment type="caution">
    <text evidence="4">The sequence shown here is derived from an EMBL/GenBank/DDBJ whole genome shotgun (WGS) entry which is preliminary data.</text>
</comment>
<dbReference type="STRING" id="1802661.A2649_04285"/>
<keyword evidence="1" id="KW-0808">Transferase</keyword>
<dbReference type="PANTHER" id="PTHR10584">
    <property type="entry name" value="SUGAR KINASE"/>
    <property type="match status" value="1"/>
</dbReference>
<dbReference type="Proteomes" id="UP000176893">
    <property type="component" value="Unassembled WGS sequence"/>
</dbReference>
<gene>
    <name evidence="4" type="ORF">A2649_04285</name>
</gene>
<evidence type="ECO:0000313" key="5">
    <source>
        <dbReference type="Proteomes" id="UP000176893"/>
    </source>
</evidence>
<sequence>MYDIVSIGSTTRDVFINADNFRSANMPDFSTGKALCFPLGSKIEIYKIVFTSGGGGTNTAVTFAKQGLATACIGVIGNDLNGQEILNELEKEGIETKYFQKHDDDFTAYSVILVDSLGERTILSYKGEGQHFDVNKIAFGQLQTKWLFLDSLGGHYNLLEQAVNWAVANNIKLAINPGGKELDHGLEKLKPLLRNFLIVIMNQEEAARLTGIDYNEEEEIFKFMDEIIGGIFVMTKGPEGVVVSDGKNVYQAGVPDSPIVERTGAGDAFSSGFISEYIRSGDISKAIQFATANASSVVTQYGAKAGILKKDDWGPWPLVTVSSSSF</sequence>
<name>A0A1F8ECW4_9BACT</name>
<dbReference type="InterPro" id="IPR029056">
    <property type="entry name" value="Ribokinase-like"/>
</dbReference>
<evidence type="ECO:0000256" key="1">
    <source>
        <dbReference type="ARBA" id="ARBA00022679"/>
    </source>
</evidence>
<dbReference type="Pfam" id="PF00294">
    <property type="entry name" value="PfkB"/>
    <property type="match status" value="1"/>
</dbReference>
<dbReference type="InterPro" id="IPR011611">
    <property type="entry name" value="PfkB_dom"/>
</dbReference>